<dbReference type="RefSeq" id="XP_043034495.1">
    <property type="nucleotide sequence ID" value="XM_043177861.1"/>
</dbReference>
<keyword evidence="1" id="KW-0472">Membrane</keyword>
<feature type="transmembrane region" description="Helical" evidence="1">
    <location>
        <begin position="12"/>
        <end position="31"/>
    </location>
</feature>
<evidence type="ECO:0000313" key="3">
    <source>
        <dbReference type="Proteomes" id="UP000812287"/>
    </source>
</evidence>
<comment type="caution">
    <text evidence="2">The sequence shown here is derived from an EMBL/GenBank/DDBJ whole genome shotgun (WGS) entry which is preliminary data.</text>
</comment>
<keyword evidence="1" id="KW-0812">Transmembrane</keyword>
<organism evidence="2 3">
    <name type="scientific">Guyanagaster necrorhizus</name>
    <dbReference type="NCBI Taxonomy" id="856835"/>
    <lineage>
        <taxon>Eukaryota</taxon>
        <taxon>Fungi</taxon>
        <taxon>Dikarya</taxon>
        <taxon>Basidiomycota</taxon>
        <taxon>Agaricomycotina</taxon>
        <taxon>Agaricomycetes</taxon>
        <taxon>Agaricomycetidae</taxon>
        <taxon>Agaricales</taxon>
        <taxon>Marasmiineae</taxon>
        <taxon>Physalacriaceae</taxon>
        <taxon>Guyanagaster</taxon>
    </lineage>
</organism>
<dbReference type="GeneID" id="66100148"/>
<accession>A0A9P7VI59</accession>
<dbReference type="EMBL" id="MU250564">
    <property type="protein sequence ID" value="KAG7440995.1"/>
    <property type="molecule type" value="Genomic_DNA"/>
</dbReference>
<keyword evidence="3" id="KW-1185">Reference proteome</keyword>
<sequence length="87" mass="9662">MHDQRRRINNTIYGFMPHMNILIALLVTLLLRGIRKLENKSSISYDIGICGTRPGTIAALTQRRGSWGMMMLAGMDAGDAQLVEAES</sequence>
<gene>
    <name evidence="2" type="ORF">BT62DRAFT_1012022</name>
</gene>
<reference evidence="2" key="1">
    <citation type="submission" date="2020-11" db="EMBL/GenBank/DDBJ databases">
        <title>Adaptations for nitrogen fixation in a non-lichenized fungal sporocarp promotes dispersal by wood-feeding termites.</title>
        <authorList>
            <consortium name="DOE Joint Genome Institute"/>
            <person name="Koch R.A."/>
            <person name="Yoon G."/>
            <person name="Arayal U."/>
            <person name="Lail K."/>
            <person name="Amirebrahimi M."/>
            <person name="Labutti K."/>
            <person name="Lipzen A."/>
            <person name="Riley R."/>
            <person name="Barry K."/>
            <person name="Henrissat B."/>
            <person name="Grigoriev I.V."/>
            <person name="Herr J.R."/>
            <person name="Aime M.C."/>
        </authorList>
    </citation>
    <scope>NUCLEOTIDE SEQUENCE</scope>
    <source>
        <strain evidence="2">MCA 3950</strain>
    </source>
</reference>
<keyword evidence="1" id="KW-1133">Transmembrane helix</keyword>
<protein>
    <submittedName>
        <fullName evidence="2">Uncharacterized protein</fullName>
    </submittedName>
</protein>
<name>A0A9P7VI59_9AGAR</name>
<evidence type="ECO:0000313" key="2">
    <source>
        <dbReference type="EMBL" id="KAG7440995.1"/>
    </source>
</evidence>
<proteinExistence type="predicted"/>
<evidence type="ECO:0000256" key="1">
    <source>
        <dbReference type="SAM" id="Phobius"/>
    </source>
</evidence>
<dbReference type="Proteomes" id="UP000812287">
    <property type="component" value="Unassembled WGS sequence"/>
</dbReference>
<dbReference type="AlphaFoldDB" id="A0A9P7VI59"/>